<feature type="compositionally biased region" description="Low complexity" evidence="1">
    <location>
        <begin position="1"/>
        <end position="15"/>
    </location>
</feature>
<name>A0A165QK03_9AGAM</name>
<feature type="transmembrane region" description="Helical" evidence="2">
    <location>
        <begin position="27"/>
        <end position="50"/>
    </location>
</feature>
<evidence type="ECO:0000313" key="4">
    <source>
        <dbReference type="Proteomes" id="UP000076761"/>
    </source>
</evidence>
<dbReference type="Proteomes" id="UP000076761">
    <property type="component" value="Unassembled WGS sequence"/>
</dbReference>
<dbReference type="OrthoDB" id="2848852at2759"/>
<keyword evidence="2" id="KW-1133">Transmembrane helix</keyword>
<sequence length="191" mass="20930">MSSSSSTSSAPTQTSYAGPSQTTDKRVVAVGVSLGIIGFLAIVGIIFWVLRLRRRSTRAQDATSLTDRNHQKYLRHTDVDEQHPARRVVPFGAPGGETPRFVHTPGANMRIATRRPDGAWDFIEPGGPLTPSGFRDTDSIMPPSPSSSVFTSRKDTTLKPWQFTNREFEELGSAGVPPPAYDQEEGYLKQV</sequence>
<evidence type="ECO:0000256" key="2">
    <source>
        <dbReference type="SAM" id="Phobius"/>
    </source>
</evidence>
<keyword evidence="4" id="KW-1185">Reference proteome</keyword>
<evidence type="ECO:0000256" key="1">
    <source>
        <dbReference type="SAM" id="MobiDB-lite"/>
    </source>
</evidence>
<organism evidence="3 4">
    <name type="scientific">Neolentinus lepideus HHB14362 ss-1</name>
    <dbReference type="NCBI Taxonomy" id="1314782"/>
    <lineage>
        <taxon>Eukaryota</taxon>
        <taxon>Fungi</taxon>
        <taxon>Dikarya</taxon>
        <taxon>Basidiomycota</taxon>
        <taxon>Agaricomycotina</taxon>
        <taxon>Agaricomycetes</taxon>
        <taxon>Gloeophyllales</taxon>
        <taxon>Gloeophyllaceae</taxon>
        <taxon>Neolentinus</taxon>
    </lineage>
</organism>
<feature type="region of interest" description="Disordered" evidence="1">
    <location>
        <begin position="171"/>
        <end position="191"/>
    </location>
</feature>
<gene>
    <name evidence="3" type="ORF">NEOLEDRAFT_1180920</name>
</gene>
<keyword evidence="2" id="KW-0812">Transmembrane</keyword>
<dbReference type="AlphaFoldDB" id="A0A165QK03"/>
<reference evidence="3 4" key="1">
    <citation type="journal article" date="2016" name="Mol. Biol. Evol.">
        <title>Comparative Genomics of Early-Diverging Mushroom-Forming Fungi Provides Insights into the Origins of Lignocellulose Decay Capabilities.</title>
        <authorList>
            <person name="Nagy L.G."/>
            <person name="Riley R."/>
            <person name="Tritt A."/>
            <person name="Adam C."/>
            <person name="Daum C."/>
            <person name="Floudas D."/>
            <person name="Sun H."/>
            <person name="Yadav J.S."/>
            <person name="Pangilinan J."/>
            <person name="Larsson K.H."/>
            <person name="Matsuura K."/>
            <person name="Barry K."/>
            <person name="Labutti K."/>
            <person name="Kuo R."/>
            <person name="Ohm R.A."/>
            <person name="Bhattacharya S.S."/>
            <person name="Shirouzu T."/>
            <person name="Yoshinaga Y."/>
            <person name="Martin F.M."/>
            <person name="Grigoriev I.V."/>
            <person name="Hibbett D.S."/>
        </authorList>
    </citation>
    <scope>NUCLEOTIDE SEQUENCE [LARGE SCALE GENOMIC DNA]</scope>
    <source>
        <strain evidence="3 4">HHB14362 ss-1</strain>
    </source>
</reference>
<feature type="region of interest" description="Disordered" evidence="1">
    <location>
        <begin position="1"/>
        <end position="22"/>
    </location>
</feature>
<proteinExistence type="predicted"/>
<dbReference type="InParanoid" id="A0A165QK03"/>
<accession>A0A165QK03</accession>
<dbReference type="EMBL" id="KV425595">
    <property type="protein sequence ID" value="KZT22525.1"/>
    <property type="molecule type" value="Genomic_DNA"/>
</dbReference>
<evidence type="ECO:0000313" key="3">
    <source>
        <dbReference type="EMBL" id="KZT22525.1"/>
    </source>
</evidence>
<keyword evidence="2" id="KW-0472">Membrane</keyword>
<protein>
    <submittedName>
        <fullName evidence="3">Uncharacterized protein</fullName>
    </submittedName>
</protein>